<organism evidence="1 2">
    <name type="scientific">Nocardia yunnanensis</name>
    <dbReference type="NCBI Taxonomy" id="2382165"/>
    <lineage>
        <taxon>Bacteria</taxon>
        <taxon>Bacillati</taxon>
        <taxon>Actinomycetota</taxon>
        <taxon>Actinomycetes</taxon>
        <taxon>Mycobacteriales</taxon>
        <taxon>Nocardiaceae</taxon>
        <taxon>Nocardia</taxon>
    </lineage>
</organism>
<dbReference type="OrthoDB" id="4571383at2"/>
<reference evidence="1 2" key="1">
    <citation type="submission" date="2018-09" db="EMBL/GenBank/DDBJ databases">
        <title>Nocardia yunnanensis sp. nov., an actinomycete isolated from a soil sample.</title>
        <authorList>
            <person name="Zhang J."/>
        </authorList>
    </citation>
    <scope>NUCLEOTIDE SEQUENCE [LARGE SCALE GENOMIC DNA]</scope>
    <source>
        <strain evidence="1 2">CFHS0054</strain>
    </source>
</reference>
<accession>A0A386ZBQ7</accession>
<protein>
    <submittedName>
        <fullName evidence="1">Uncharacterized protein</fullName>
    </submittedName>
</protein>
<sequence>MTPPLMYAYVRLALTITTPAREAVEDIEELALRYGGSVLGRVYYEKGSPVPVLLSLLAGIDKELDGEVFPLLRTSAADHRLDLQQLLDAPPPTPALWSLLDAIAAGGEAEVYVFVPSPEHFDGLGVPRQTVLQRIYEIAPRVNVLYLDRYVDAADHRPGRRLPGGSTPPHRKHGVLLERALNQVPAAPQIACSIANEKLSRAGLRELVGPVSAALTELVGDFIATRPGEANQMQLRIECRPGTDRLALEVWETRGRERGAVSATVAAIVEPVGGSVARWPSTAGGTITRCEFPLPGSDSHDPAVPSPLAEAARSLMSARRAV</sequence>
<keyword evidence="2" id="KW-1185">Reference proteome</keyword>
<dbReference type="Proteomes" id="UP000267164">
    <property type="component" value="Chromosome"/>
</dbReference>
<evidence type="ECO:0000313" key="1">
    <source>
        <dbReference type="EMBL" id="AYF75292.1"/>
    </source>
</evidence>
<gene>
    <name evidence="1" type="ORF">D7D52_17025</name>
</gene>
<dbReference type="EMBL" id="CP032568">
    <property type="protein sequence ID" value="AYF75292.1"/>
    <property type="molecule type" value="Genomic_DNA"/>
</dbReference>
<dbReference type="KEGG" id="nyu:D7D52_17025"/>
<evidence type="ECO:0000313" key="2">
    <source>
        <dbReference type="Proteomes" id="UP000267164"/>
    </source>
</evidence>
<dbReference type="AlphaFoldDB" id="A0A386ZBQ7"/>
<name>A0A386ZBQ7_9NOCA</name>
<dbReference type="RefSeq" id="WP_120737654.1">
    <property type="nucleotide sequence ID" value="NZ_CP032568.1"/>
</dbReference>
<proteinExistence type="predicted"/>